<sequence length="174" mass="19441">MNPEGKLPKLKELSQDDWDYKLHDGGAILQSKYRIRFNSFGSMADVADLVVNSGVGESWKQSHYAVKPEATGIREENKTMVNACSGESQQVRENHCGLSSMIKLELSAQVTGLKLQELAREYGGHGAQIVITPVTMSVGLPARGRFRLGGEYKIKRFLKQMTDRGLMDDWHVDE</sequence>
<evidence type="ECO:0000313" key="2">
    <source>
        <dbReference type="Proteomes" id="UP000321331"/>
    </source>
</evidence>
<protein>
    <submittedName>
        <fullName evidence="1">Uncharacterized protein</fullName>
    </submittedName>
</protein>
<reference evidence="1 2" key="1">
    <citation type="submission" date="2019-07" db="EMBL/GenBank/DDBJ databases">
        <title>The First High-Quality Draft Genome Sequence of the Causal Agent of the Current Panama Disease Epidemic.</title>
        <authorList>
            <person name="Warmington R.J."/>
            <person name="Kay W."/>
            <person name="Jeffries A."/>
            <person name="Bebber D."/>
            <person name="Moore K."/>
            <person name="Studholme D.J."/>
        </authorList>
    </citation>
    <scope>NUCLEOTIDE SEQUENCE [LARGE SCALE GENOMIC DNA]</scope>
    <source>
        <strain evidence="1 2">TR4</strain>
    </source>
</reference>
<comment type="caution">
    <text evidence="1">The sequence shown here is derived from an EMBL/GenBank/DDBJ whole genome shotgun (WGS) entry which is preliminary data.</text>
</comment>
<gene>
    <name evidence="1" type="ORF">FocTR4_00013710</name>
</gene>
<dbReference type="EMBL" id="VMNF01000011">
    <property type="protein sequence ID" value="TXC00475.1"/>
    <property type="molecule type" value="Genomic_DNA"/>
</dbReference>
<organism evidence="1 2">
    <name type="scientific">Fusarium oxysporum f. sp. cubense</name>
    <dbReference type="NCBI Taxonomy" id="61366"/>
    <lineage>
        <taxon>Eukaryota</taxon>
        <taxon>Fungi</taxon>
        <taxon>Dikarya</taxon>
        <taxon>Ascomycota</taxon>
        <taxon>Pezizomycotina</taxon>
        <taxon>Sordariomycetes</taxon>
        <taxon>Hypocreomycetidae</taxon>
        <taxon>Hypocreales</taxon>
        <taxon>Nectriaceae</taxon>
        <taxon>Fusarium</taxon>
        <taxon>Fusarium oxysporum species complex</taxon>
    </lineage>
</organism>
<dbReference type="Proteomes" id="UP000321331">
    <property type="component" value="Unassembled WGS sequence"/>
</dbReference>
<accession>A0A5C6SP23</accession>
<dbReference type="AlphaFoldDB" id="A0A5C6SP23"/>
<evidence type="ECO:0000313" key="1">
    <source>
        <dbReference type="EMBL" id="TXC00475.1"/>
    </source>
</evidence>
<proteinExistence type="predicted"/>
<name>A0A5C6SP23_FUSOC</name>